<dbReference type="EMBL" id="PKSL01000025">
    <property type="protein sequence ID" value="POW13303.1"/>
    <property type="molecule type" value="Genomic_DNA"/>
</dbReference>
<feature type="region of interest" description="Disordered" evidence="1">
    <location>
        <begin position="1"/>
        <end position="21"/>
    </location>
</feature>
<reference evidence="2" key="1">
    <citation type="submission" date="2017-12" db="EMBL/GenBank/DDBJ databases">
        <title>Gene loss provides genomic basis for host adaptation in cereal stripe rust fungi.</title>
        <authorList>
            <person name="Xia C."/>
        </authorList>
    </citation>
    <scope>NUCLEOTIDE SEQUENCE [LARGE SCALE GENOMIC DNA]</scope>
    <source>
        <strain evidence="2">93-210</strain>
    </source>
</reference>
<dbReference type="VEuPathDB" id="FungiDB:PSHT_01218"/>
<comment type="caution">
    <text evidence="2">The sequence shown here is derived from an EMBL/GenBank/DDBJ whole genome shotgun (WGS) entry which is preliminary data.</text>
</comment>
<dbReference type="Gene3D" id="3.20.20.80">
    <property type="entry name" value="Glycosidases"/>
    <property type="match status" value="1"/>
</dbReference>
<dbReference type="CDD" id="cd11577">
    <property type="entry name" value="GH71"/>
    <property type="match status" value="1"/>
</dbReference>
<evidence type="ECO:0000313" key="3">
    <source>
        <dbReference type="Proteomes" id="UP000239156"/>
    </source>
</evidence>
<sequence>MGNHHSGGKPSSQGPKRISTSSDKDVLIRVIPDHNNPHLAIPEHHHKPGKIETLRYVFAHVVQGNFQFYEAEDWSADMRLAQQMGIDAFAINIGRDLTNEKQLPLIYEIAEMSSFHVFLSFDMVYYGHSGSSEDIIRLIEQFAPRKAQFIYQGKPLVSTFSGEVPGNLLDNIPDYNSAWNCLKEKLNFPVGSILAALNSLNNIYFLPCWTGIDPKAVPSVDGMLSWDAWCPVLSSQDCRYKDNLAVVGKQYAAPLSAMFYKHLSDCKYGNYLYPADSWFVVEKFLDLLSLKPDFIEILSWNDYGESHYLRDPRPSANLPVEGISSEKYVKDMPHEPLLDLISYFNESAEVVRLTSSDGTSQDPVHLSKGAEMFSKAYVWYRPHPKDAVSKSDSLPIPGGASATEDKMYIAILVSSTTNLQLIKIESGDKSYYIEVEEYGTCEAKDVILLISIPFQVGDNQNLKLYNQDQSLLGGLGGHPITSEPEVYNFNYWSGFIEF</sequence>
<gene>
    <name evidence="2" type="ORF">PSTT_03868</name>
</gene>
<dbReference type="Pfam" id="PF03659">
    <property type="entry name" value="Glyco_hydro_71"/>
    <property type="match status" value="1"/>
</dbReference>
<protein>
    <submittedName>
        <fullName evidence="2">Uncharacterized protein</fullName>
    </submittedName>
</protein>
<evidence type="ECO:0000313" key="2">
    <source>
        <dbReference type="EMBL" id="POW13303.1"/>
    </source>
</evidence>
<organism evidence="2 3">
    <name type="scientific">Puccinia striiformis</name>
    <dbReference type="NCBI Taxonomy" id="27350"/>
    <lineage>
        <taxon>Eukaryota</taxon>
        <taxon>Fungi</taxon>
        <taxon>Dikarya</taxon>
        <taxon>Basidiomycota</taxon>
        <taxon>Pucciniomycotina</taxon>
        <taxon>Pucciniomycetes</taxon>
        <taxon>Pucciniales</taxon>
        <taxon>Pucciniaceae</taxon>
        <taxon>Puccinia</taxon>
    </lineage>
</organism>
<dbReference type="GO" id="GO:0051118">
    <property type="term" value="F:glucan endo-1,3-alpha-glucosidase activity"/>
    <property type="evidence" value="ECO:0007669"/>
    <property type="project" value="InterPro"/>
</dbReference>
<dbReference type="Proteomes" id="UP000239156">
    <property type="component" value="Unassembled WGS sequence"/>
</dbReference>
<dbReference type="InterPro" id="IPR005197">
    <property type="entry name" value="Glyco_hydro_71"/>
</dbReference>
<dbReference type="VEuPathDB" id="FungiDB:PSTT_03868"/>
<accession>A0A2S4VUW7</accession>
<keyword evidence="3" id="KW-1185">Reference proteome</keyword>
<proteinExistence type="predicted"/>
<name>A0A2S4VUW7_9BASI</name>
<feature type="non-terminal residue" evidence="2">
    <location>
        <position position="498"/>
    </location>
</feature>
<dbReference type="AlphaFoldDB" id="A0A2S4VUW7"/>
<feature type="compositionally biased region" description="Polar residues" evidence="1">
    <location>
        <begin position="9"/>
        <end position="21"/>
    </location>
</feature>
<evidence type="ECO:0000256" key="1">
    <source>
        <dbReference type="SAM" id="MobiDB-lite"/>
    </source>
</evidence>